<dbReference type="Proteomes" id="UP001302316">
    <property type="component" value="Unassembled WGS sequence"/>
</dbReference>
<accession>A0AAP6JFV1</accession>
<dbReference type="GO" id="GO:0006298">
    <property type="term" value="P:mismatch repair"/>
    <property type="evidence" value="ECO:0007669"/>
    <property type="project" value="UniProtKB-UniRule"/>
</dbReference>
<proteinExistence type="inferred from homology"/>
<dbReference type="SUPFAM" id="SSF55874">
    <property type="entry name" value="ATPase domain of HSP90 chaperone/DNA topoisomerase II/histidine kinase"/>
    <property type="match status" value="1"/>
</dbReference>
<dbReference type="SUPFAM" id="SSF118116">
    <property type="entry name" value="DNA mismatch repair protein MutL"/>
    <property type="match status" value="1"/>
</dbReference>
<reference evidence="9 10" key="1">
    <citation type="submission" date="2023-12" db="EMBL/GenBank/DDBJ databases">
        <title>Whole-genome sequencing of halo(alkali)philic microorganisms from hypersaline lakes.</title>
        <authorList>
            <person name="Sorokin D.Y."/>
            <person name="Merkel A.Y."/>
            <person name="Messina E."/>
            <person name="Yakimov M."/>
        </authorList>
    </citation>
    <scope>NUCLEOTIDE SEQUENCE [LARGE SCALE GENOMIC DNA]</scope>
    <source>
        <strain evidence="9 10">AB-CW1</strain>
    </source>
</reference>
<feature type="region of interest" description="Disordered" evidence="6">
    <location>
        <begin position="127"/>
        <end position="156"/>
    </location>
</feature>
<feature type="compositionally biased region" description="Gly residues" evidence="6">
    <location>
        <begin position="379"/>
        <end position="395"/>
    </location>
</feature>
<evidence type="ECO:0000256" key="2">
    <source>
        <dbReference type="ARBA" id="ARBA00021975"/>
    </source>
</evidence>
<comment type="function">
    <text evidence="5">This protein is involved in the repair of mismatches in DNA. It is required for dam-dependent methyl-directed DNA mismatch repair. May act as a 'molecular matchmaker', a protein that promotes the formation of a stable complex between two or more DNA-binding proteins in an ATP-dependent manner without itself being part of a final effector complex.</text>
</comment>
<evidence type="ECO:0000256" key="1">
    <source>
        <dbReference type="ARBA" id="ARBA00006082"/>
    </source>
</evidence>
<dbReference type="InterPro" id="IPR020568">
    <property type="entry name" value="Ribosomal_Su5_D2-typ_SF"/>
</dbReference>
<organism evidence="9 10">
    <name type="scientific">Natronospira elongata</name>
    <dbReference type="NCBI Taxonomy" id="3110268"/>
    <lineage>
        <taxon>Bacteria</taxon>
        <taxon>Pseudomonadati</taxon>
        <taxon>Pseudomonadota</taxon>
        <taxon>Gammaproteobacteria</taxon>
        <taxon>Natronospirales</taxon>
        <taxon>Natronospiraceae</taxon>
        <taxon>Natronospira</taxon>
    </lineage>
</organism>
<dbReference type="Pfam" id="PF08676">
    <property type="entry name" value="MutL_C"/>
    <property type="match status" value="1"/>
</dbReference>
<protein>
    <recommendedName>
        <fullName evidence="2 5">DNA mismatch repair protein MutL</fullName>
    </recommendedName>
</protein>
<dbReference type="InterPro" id="IPR014790">
    <property type="entry name" value="MutL_C"/>
</dbReference>
<keyword evidence="9" id="KW-0378">Hydrolase</keyword>
<dbReference type="FunFam" id="3.30.565.10:FF:000003">
    <property type="entry name" value="DNA mismatch repair endonuclease MutL"/>
    <property type="match status" value="1"/>
</dbReference>
<evidence type="ECO:0000313" key="9">
    <source>
        <dbReference type="EMBL" id="MEA5446253.1"/>
    </source>
</evidence>
<dbReference type="Gene3D" id="3.30.230.10">
    <property type="match status" value="1"/>
</dbReference>
<dbReference type="GO" id="GO:0032300">
    <property type="term" value="C:mismatch repair complex"/>
    <property type="evidence" value="ECO:0007669"/>
    <property type="project" value="InterPro"/>
</dbReference>
<dbReference type="EMBL" id="JAYGII010000025">
    <property type="protein sequence ID" value="MEA5446253.1"/>
    <property type="molecule type" value="Genomic_DNA"/>
</dbReference>
<dbReference type="InterPro" id="IPR038973">
    <property type="entry name" value="MutL/Mlh/Pms-like"/>
</dbReference>
<evidence type="ECO:0000256" key="3">
    <source>
        <dbReference type="ARBA" id="ARBA00022763"/>
    </source>
</evidence>
<evidence type="ECO:0000256" key="6">
    <source>
        <dbReference type="SAM" id="MobiDB-lite"/>
    </source>
</evidence>
<evidence type="ECO:0000259" key="8">
    <source>
        <dbReference type="SMART" id="SM01340"/>
    </source>
</evidence>
<dbReference type="PROSITE" id="PS00058">
    <property type="entry name" value="DNA_MISMATCH_REPAIR_1"/>
    <property type="match status" value="1"/>
</dbReference>
<dbReference type="PANTHER" id="PTHR10073:SF12">
    <property type="entry name" value="DNA MISMATCH REPAIR PROTEIN MLH1"/>
    <property type="match status" value="1"/>
</dbReference>
<keyword evidence="9" id="KW-0255">Endonuclease</keyword>
<feature type="compositionally biased region" description="Basic and acidic residues" evidence="6">
    <location>
        <begin position="128"/>
        <end position="138"/>
    </location>
</feature>
<dbReference type="InterPro" id="IPR042120">
    <property type="entry name" value="MutL_C_dimsub"/>
</dbReference>
<dbReference type="SMART" id="SM01340">
    <property type="entry name" value="DNA_mis_repair"/>
    <property type="match status" value="1"/>
</dbReference>
<dbReference type="GO" id="GO:0016887">
    <property type="term" value="F:ATP hydrolysis activity"/>
    <property type="evidence" value="ECO:0007669"/>
    <property type="project" value="InterPro"/>
</dbReference>
<dbReference type="Pfam" id="PF13589">
    <property type="entry name" value="HATPase_c_3"/>
    <property type="match status" value="1"/>
</dbReference>
<feature type="region of interest" description="Disordered" evidence="6">
    <location>
        <begin position="349"/>
        <end position="425"/>
    </location>
</feature>
<evidence type="ECO:0000256" key="5">
    <source>
        <dbReference type="HAMAP-Rule" id="MF_00149"/>
    </source>
</evidence>
<dbReference type="InterPro" id="IPR002099">
    <property type="entry name" value="MutL/Mlh/PMS"/>
</dbReference>
<keyword evidence="9" id="KW-0540">Nuclease</keyword>
<evidence type="ECO:0000313" key="10">
    <source>
        <dbReference type="Proteomes" id="UP001302316"/>
    </source>
</evidence>
<dbReference type="InterPro" id="IPR037198">
    <property type="entry name" value="MutL_C_sf"/>
</dbReference>
<dbReference type="InterPro" id="IPR042121">
    <property type="entry name" value="MutL_C_regsub"/>
</dbReference>
<dbReference type="InterPro" id="IPR014721">
    <property type="entry name" value="Ribsml_uS5_D2-typ_fold_subgr"/>
</dbReference>
<dbReference type="Gene3D" id="3.30.1540.20">
    <property type="entry name" value="MutL, C-terminal domain, dimerisation subdomain"/>
    <property type="match status" value="1"/>
</dbReference>
<comment type="similarity">
    <text evidence="1 5">Belongs to the DNA mismatch repair MutL/HexB family.</text>
</comment>
<sequence length="618" mass="67991">MSASKDTAPNRTARRPIRALPPQLVNQIAAGEVVERPASVVKELLENSLDAGARRITIEVEQGGVRLIRVRDDGDGIAAADLPLAVSSHATSKLVDMADLERVVTLGFRGEALASIASVARLKLRSRTRGEEQGHELLGDGQGGFEGPQPTAHPEGTTVEMRDLFFNTPGRRKFLRTERTEFGHLETVVRRVGLSRDHVEIRLLHNGKPVFTLPAGEDQAVRERRVAALCGQAFLEESLHIEHSGAGLRLHGWVARPSFSRSQPDLQHFFVNGRMVRDRLVAHAIRQAYRDVLYGQRHPAYVLHLELDPALVDVNAHPQKHEVRFREQRLVHDFLFRTLHEVLAETRAGQDAGPAAPAPLAPSPGQAGESDPPPRQAGIGLGLPGGAARGNGGAGRAYSEPPPFEMSHRIQEPDPAPTTSDSDSVPPLGFALAQLHGVYILSQSADGLVVVDMHAAHERIVYERMKREFDAGSVASQPLLVPVELPVSQREADLAEEGREDFASLGLEVDRAGPELLMIRQIPIHLRNSDPVQLLRDLLSDLSVHGRSGRLRESVDEVLSTMACHGSVRANRRLTVEEMNALLRDMERTERSGQCNHGRPTWFRLSMDELDKLFLRGQ</sequence>
<dbReference type="InterPro" id="IPR014762">
    <property type="entry name" value="DNA_mismatch_repair_CS"/>
</dbReference>
<dbReference type="GO" id="GO:0030983">
    <property type="term" value="F:mismatched DNA binding"/>
    <property type="evidence" value="ECO:0007669"/>
    <property type="project" value="InterPro"/>
</dbReference>
<evidence type="ECO:0000256" key="4">
    <source>
        <dbReference type="ARBA" id="ARBA00023204"/>
    </source>
</evidence>
<name>A0AAP6JFV1_9GAMM</name>
<dbReference type="Pfam" id="PF01119">
    <property type="entry name" value="DNA_mis_repair"/>
    <property type="match status" value="1"/>
</dbReference>
<dbReference type="GO" id="GO:0004519">
    <property type="term" value="F:endonuclease activity"/>
    <property type="evidence" value="ECO:0007669"/>
    <property type="project" value="UniProtKB-KW"/>
</dbReference>
<feature type="domain" description="DNA mismatch repair protein S5" evidence="8">
    <location>
        <begin position="226"/>
        <end position="344"/>
    </location>
</feature>
<dbReference type="PANTHER" id="PTHR10073">
    <property type="entry name" value="DNA MISMATCH REPAIR PROTEIN MLH, PMS, MUTL"/>
    <property type="match status" value="1"/>
</dbReference>
<dbReference type="InterPro" id="IPR020667">
    <property type="entry name" value="DNA_mismatch_repair_MutL"/>
</dbReference>
<dbReference type="SUPFAM" id="SSF54211">
    <property type="entry name" value="Ribosomal protein S5 domain 2-like"/>
    <property type="match status" value="1"/>
</dbReference>
<dbReference type="GO" id="GO:0140664">
    <property type="term" value="F:ATP-dependent DNA damage sensor activity"/>
    <property type="evidence" value="ECO:0007669"/>
    <property type="project" value="InterPro"/>
</dbReference>
<dbReference type="InterPro" id="IPR013507">
    <property type="entry name" value="DNA_mismatch_S5_2-like"/>
</dbReference>
<dbReference type="RefSeq" id="WP_346052400.1">
    <property type="nucleotide sequence ID" value="NZ_JAYGII010000025.1"/>
</dbReference>
<dbReference type="HAMAP" id="MF_00149">
    <property type="entry name" value="DNA_mis_repair"/>
    <property type="match status" value="1"/>
</dbReference>
<comment type="caution">
    <text evidence="9">The sequence shown here is derived from an EMBL/GenBank/DDBJ whole genome shotgun (WGS) entry which is preliminary data.</text>
</comment>
<dbReference type="NCBIfam" id="TIGR00585">
    <property type="entry name" value="mutl"/>
    <property type="match status" value="1"/>
</dbReference>
<keyword evidence="4 5" id="KW-0234">DNA repair</keyword>
<dbReference type="CDD" id="cd16926">
    <property type="entry name" value="HATPase_MutL-MLH-PMS-like"/>
    <property type="match status" value="1"/>
</dbReference>
<gene>
    <name evidence="5 9" type="primary">mutL</name>
    <name evidence="9" type="ORF">VCB98_10525</name>
</gene>
<dbReference type="AlphaFoldDB" id="A0AAP6JFV1"/>
<dbReference type="Gene3D" id="3.30.1370.100">
    <property type="entry name" value="MutL, C-terminal domain, regulatory subdomain"/>
    <property type="match status" value="1"/>
</dbReference>
<feature type="domain" description="MutL C-terminal dimerisation" evidence="7">
    <location>
        <begin position="431"/>
        <end position="574"/>
    </location>
</feature>
<dbReference type="FunFam" id="3.30.230.10:FF:000013">
    <property type="entry name" value="DNA mismatch repair endonuclease MutL"/>
    <property type="match status" value="1"/>
</dbReference>
<evidence type="ECO:0000259" key="7">
    <source>
        <dbReference type="SMART" id="SM00853"/>
    </source>
</evidence>
<keyword evidence="3 5" id="KW-0227">DNA damage</keyword>
<dbReference type="InterPro" id="IPR036890">
    <property type="entry name" value="HATPase_C_sf"/>
</dbReference>
<dbReference type="CDD" id="cd03482">
    <property type="entry name" value="MutL_Trans_MutL"/>
    <property type="match status" value="1"/>
</dbReference>
<keyword evidence="10" id="KW-1185">Reference proteome</keyword>
<dbReference type="Gene3D" id="3.30.565.10">
    <property type="entry name" value="Histidine kinase-like ATPase, C-terminal domain"/>
    <property type="match status" value="1"/>
</dbReference>
<dbReference type="GO" id="GO:0005524">
    <property type="term" value="F:ATP binding"/>
    <property type="evidence" value="ECO:0007669"/>
    <property type="project" value="InterPro"/>
</dbReference>
<dbReference type="SMART" id="SM00853">
    <property type="entry name" value="MutL_C"/>
    <property type="match status" value="1"/>
</dbReference>